<sequence>QVEVIILSFPVAITYINNFVDKYSKDVAPFASLICIDILDLLNDRPSRQLCGDLIQTYRIIRSRECALEFADFFELAETEHLRGHLFKLQRKLVHMDIRWNAFSQRVVVAWNQLPDEVVLSETVDKFK</sequence>
<gene>
    <name evidence="1" type="ORF">SSLN_LOCUS7855</name>
</gene>
<dbReference type="EMBL" id="UYSU01034346">
    <property type="protein sequence ID" value="VDL94240.1"/>
    <property type="molecule type" value="Genomic_DNA"/>
</dbReference>
<reference evidence="1 2" key="2">
    <citation type="submission" date="2018-11" db="EMBL/GenBank/DDBJ databases">
        <authorList>
            <consortium name="Pathogen Informatics"/>
        </authorList>
    </citation>
    <scope>NUCLEOTIDE SEQUENCE [LARGE SCALE GENOMIC DNA]</scope>
    <source>
        <strain evidence="1 2">NST_G2</strain>
    </source>
</reference>
<dbReference type="WBParaSite" id="SSLN_0000815401-mRNA-1">
    <property type="protein sequence ID" value="SSLN_0000815401-mRNA-1"/>
    <property type="gene ID" value="SSLN_0000815401"/>
</dbReference>
<name>A0A183SUF7_SCHSO</name>
<dbReference type="Proteomes" id="UP000275846">
    <property type="component" value="Unassembled WGS sequence"/>
</dbReference>
<proteinExistence type="predicted"/>
<evidence type="ECO:0000313" key="3">
    <source>
        <dbReference type="WBParaSite" id="SSLN_0000815401-mRNA-1"/>
    </source>
</evidence>
<reference evidence="3" key="1">
    <citation type="submission" date="2016-06" db="UniProtKB">
        <authorList>
            <consortium name="WormBaseParasite"/>
        </authorList>
    </citation>
    <scope>IDENTIFICATION</scope>
</reference>
<evidence type="ECO:0000313" key="2">
    <source>
        <dbReference type="Proteomes" id="UP000275846"/>
    </source>
</evidence>
<keyword evidence="2" id="KW-1185">Reference proteome</keyword>
<organism evidence="3">
    <name type="scientific">Schistocephalus solidus</name>
    <name type="common">Tapeworm</name>
    <dbReference type="NCBI Taxonomy" id="70667"/>
    <lineage>
        <taxon>Eukaryota</taxon>
        <taxon>Metazoa</taxon>
        <taxon>Spiralia</taxon>
        <taxon>Lophotrochozoa</taxon>
        <taxon>Platyhelminthes</taxon>
        <taxon>Cestoda</taxon>
        <taxon>Eucestoda</taxon>
        <taxon>Diphyllobothriidea</taxon>
        <taxon>Diphyllobothriidae</taxon>
        <taxon>Schistocephalus</taxon>
    </lineage>
</organism>
<protein>
    <submittedName>
        <fullName evidence="3">Katanin_con80 domain-containing protein</fullName>
    </submittedName>
</protein>
<dbReference type="AlphaFoldDB" id="A0A183SUF7"/>
<dbReference type="OrthoDB" id="10063766at2759"/>
<evidence type="ECO:0000313" key="1">
    <source>
        <dbReference type="EMBL" id="VDL94240.1"/>
    </source>
</evidence>
<accession>A0A183SUF7</accession>